<evidence type="ECO:0000313" key="8">
    <source>
        <dbReference type="Proteomes" id="UP001159042"/>
    </source>
</evidence>
<comment type="subcellular location">
    <subcellularLocation>
        <location evidence="1">Membrane</location>
        <topology evidence="1">Multi-pass membrane protein</topology>
    </subcellularLocation>
</comment>
<evidence type="ECO:0000313" key="7">
    <source>
        <dbReference type="EMBL" id="KAJ8912931.1"/>
    </source>
</evidence>
<keyword evidence="3 6" id="KW-0812">Transmembrane</keyword>
<proteinExistence type="inferred from homology"/>
<evidence type="ECO:0000256" key="2">
    <source>
        <dbReference type="ARBA" id="ARBA00006824"/>
    </source>
</evidence>
<reference evidence="7 8" key="1">
    <citation type="journal article" date="2023" name="Insect Mol. Biol.">
        <title>Genome sequencing provides insights into the evolution of gene families encoding plant cell wall-degrading enzymes in longhorned beetles.</title>
        <authorList>
            <person name="Shin N.R."/>
            <person name="Okamura Y."/>
            <person name="Kirsch R."/>
            <person name="Pauchet Y."/>
        </authorList>
    </citation>
    <scope>NUCLEOTIDE SEQUENCE [LARGE SCALE GENOMIC DNA]</scope>
    <source>
        <strain evidence="7">EAD_L_NR</strain>
    </source>
</reference>
<evidence type="ECO:0000256" key="1">
    <source>
        <dbReference type="ARBA" id="ARBA00004141"/>
    </source>
</evidence>
<feature type="transmembrane region" description="Helical" evidence="6">
    <location>
        <begin position="155"/>
        <end position="173"/>
    </location>
</feature>
<evidence type="ECO:0000256" key="4">
    <source>
        <dbReference type="ARBA" id="ARBA00022989"/>
    </source>
</evidence>
<keyword evidence="5 6" id="KW-0472">Membrane</keyword>
<gene>
    <name evidence="7" type="ORF">NQ315_017261</name>
</gene>
<name>A0AAV8VF22_9CUCU</name>
<comment type="caution">
    <text evidence="7">The sequence shown here is derived from an EMBL/GenBank/DDBJ whole genome shotgun (WGS) entry which is preliminary data.</text>
</comment>
<dbReference type="AlphaFoldDB" id="A0AAV8VF22"/>
<protein>
    <recommendedName>
        <fullName evidence="9">Mpv17-like protein</fullName>
    </recommendedName>
</protein>
<sequence length="194" mass="22305">MVAVFSRFVAFTNRHPIIRGMISYGTIWPTSCIIQQTIAGKSWGNYDWMQALRFSLYGGFFTAPTLYAWIRLSTVLWRTTNLRTSITKAVVEQMTYGPAALACFFFGMSLLEGKTVDEAKVELEAKFLPSYKVGICFWPVLQTINFCYIKEKNRVPFVSMCSLVWCCFLAYMHQLRVNKNKELALAESNRLLKN</sequence>
<dbReference type="Proteomes" id="UP001159042">
    <property type="component" value="Unassembled WGS sequence"/>
</dbReference>
<evidence type="ECO:0000256" key="3">
    <source>
        <dbReference type="ARBA" id="ARBA00022692"/>
    </source>
</evidence>
<feature type="transmembrane region" description="Helical" evidence="6">
    <location>
        <begin position="90"/>
        <end position="111"/>
    </location>
</feature>
<feature type="transmembrane region" description="Helical" evidence="6">
    <location>
        <begin position="51"/>
        <end position="70"/>
    </location>
</feature>
<organism evidence="7 8">
    <name type="scientific">Exocentrus adspersus</name>
    <dbReference type="NCBI Taxonomy" id="1586481"/>
    <lineage>
        <taxon>Eukaryota</taxon>
        <taxon>Metazoa</taxon>
        <taxon>Ecdysozoa</taxon>
        <taxon>Arthropoda</taxon>
        <taxon>Hexapoda</taxon>
        <taxon>Insecta</taxon>
        <taxon>Pterygota</taxon>
        <taxon>Neoptera</taxon>
        <taxon>Endopterygota</taxon>
        <taxon>Coleoptera</taxon>
        <taxon>Polyphaga</taxon>
        <taxon>Cucujiformia</taxon>
        <taxon>Chrysomeloidea</taxon>
        <taxon>Cerambycidae</taxon>
        <taxon>Lamiinae</taxon>
        <taxon>Acanthocinini</taxon>
        <taxon>Exocentrus</taxon>
    </lineage>
</organism>
<dbReference type="Pfam" id="PF04117">
    <property type="entry name" value="Mpv17_PMP22"/>
    <property type="match status" value="1"/>
</dbReference>
<evidence type="ECO:0000256" key="6">
    <source>
        <dbReference type="RuleBase" id="RU363053"/>
    </source>
</evidence>
<dbReference type="InterPro" id="IPR007248">
    <property type="entry name" value="Mpv17_PMP22"/>
</dbReference>
<evidence type="ECO:0000256" key="5">
    <source>
        <dbReference type="ARBA" id="ARBA00023136"/>
    </source>
</evidence>
<comment type="similarity">
    <text evidence="2 6">Belongs to the peroxisomal membrane protein PXMP2/4 family.</text>
</comment>
<keyword evidence="4 6" id="KW-1133">Transmembrane helix</keyword>
<dbReference type="GO" id="GO:0016020">
    <property type="term" value="C:membrane"/>
    <property type="evidence" value="ECO:0007669"/>
    <property type="project" value="UniProtKB-SubCell"/>
</dbReference>
<evidence type="ECO:0008006" key="9">
    <source>
        <dbReference type="Google" id="ProtNLM"/>
    </source>
</evidence>
<dbReference type="EMBL" id="JANEYG010000107">
    <property type="protein sequence ID" value="KAJ8912931.1"/>
    <property type="molecule type" value="Genomic_DNA"/>
</dbReference>
<accession>A0AAV8VF22</accession>
<keyword evidence="8" id="KW-1185">Reference proteome</keyword>
<dbReference type="GO" id="GO:0005739">
    <property type="term" value="C:mitochondrion"/>
    <property type="evidence" value="ECO:0007669"/>
    <property type="project" value="TreeGrafter"/>
</dbReference>
<dbReference type="PANTHER" id="PTHR11266:SF75">
    <property type="entry name" value="IP10007P-RELATED"/>
    <property type="match status" value="1"/>
</dbReference>
<dbReference type="PANTHER" id="PTHR11266">
    <property type="entry name" value="PEROXISOMAL MEMBRANE PROTEIN 2, PXMP2 MPV17"/>
    <property type="match status" value="1"/>
</dbReference>